<dbReference type="SMART" id="SM00450">
    <property type="entry name" value="RHOD"/>
    <property type="match status" value="1"/>
</dbReference>
<dbReference type="PANTHER" id="PTHR43031">
    <property type="entry name" value="FAD-DEPENDENT OXIDOREDUCTASE"/>
    <property type="match status" value="1"/>
</dbReference>
<dbReference type="Proteomes" id="UP000217083">
    <property type="component" value="Unassembled WGS sequence"/>
</dbReference>
<dbReference type="SUPFAM" id="SSF52821">
    <property type="entry name" value="Rhodanese/Cell cycle control phosphatase"/>
    <property type="match status" value="1"/>
</dbReference>
<reference evidence="3" key="1">
    <citation type="submission" date="2017-08" db="EMBL/GenBank/DDBJ databases">
        <authorList>
            <person name="Huang Z."/>
        </authorList>
    </citation>
    <scope>NUCLEOTIDE SEQUENCE [LARGE SCALE GENOMIC DNA]</scope>
    <source>
        <strain evidence="3">SA5d-4</strain>
    </source>
</reference>
<feature type="domain" description="Rhodanese" evidence="1">
    <location>
        <begin position="18"/>
        <end position="101"/>
    </location>
</feature>
<dbReference type="Gene3D" id="3.40.250.10">
    <property type="entry name" value="Rhodanese-like domain"/>
    <property type="match status" value="1"/>
</dbReference>
<dbReference type="InterPro" id="IPR036873">
    <property type="entry name" value="Rhodanese-like_dom_sf"/>
</dbReference>
<accession>A0A263BWM8</accession>
<protein>
    <submittedName>
        <fullName evidence="2">Rhodanese</fullName>
    </submittedName>
</protein>
<dbReference type="EMBL" id="NPIA01000001">
    <property type="protein sequence ID" value="OZM58114.1"/>
    <property type="molecule type" value="Genomic_DNA"/>
</dbReference>
<name>A0A263BWM8_9BACI</name>
<dbReference type="PANTHER" id="PTHR43031:SF17">
    <property type="entry name" value="SULFURTRANSFERASE YTWF-RELATED"/>
    <property type="match status" value="1"/>
</dbReference>
<gene>
    <name evidence="2" type="ORF">CIB95_00610</name>
</gene>
<dbReference type="PROSITE" id="PS50206">
    <property type="entry name" value="RHODANESE_3"/>
    <property type="match status" value="1"/>
</dbReference>
<organism evidence="2 3">
    <name type="scientific">Lottiidibacillus patelloidae</name>
    <dbReference type="NCBI Taxonomy" id="2670334"/>
    <lineage>
        <taxon>Bacteria</taxon>
        <taxon>Bacillati</taxon>
        <taxon>Bacillota</taxon>
        <taxon>Bacilli</taxon>
        <taxon>Bacillales</taxon>
        <taxon>Bacillaceae</taxon>
        <taxon>Lottiidibacillus</taxon>
    </lineage>
</organism>
<dbReference type="CDD" id="cd00158">
    <property type="entry name" value="RHOD"/>
    <property type="match status" value="1"/>
</dbReference>
<dbReference type="Pfam" id="PF00581">
    <property type="entry name" value="Rhodanese"/>
    <property type="match status" value="1"/>
</dbReference>
<sequence>MTTIKEISPQEVEKLLEENKDISLIDVREHDEVAQGKISKAKHIPLGEIPERLNELPKDKEHIMICRSGGRSGKACEYMQEQGYKVVNMTGGMLKWEGKKE</sequence>
<evidence type="ECO:0000313" key="2">
    <source>
        <dbReference type="EMBL" id="OZM58114.1"/>
    </source>
</evidence>
<proteinExistence type="predicted"/>
<evidence type="ECO:0000313" key="3">
    <source>
        <dbReference type="Proteomes" id="UP000217083"/>
    </source>
</evidence>
<keyword evidence="3" id="KW-1185">Reference proteome</keyword>
<dbReference type="InterPro" id="IPR001763">
    <property type="entry name" value="Rhodanese-like_dom"/>
</dbReference>
<dbReference type="AlphaFoldDB" id="A0A263BWM8"/>
<reference evidence="2 3" key="2">
    <citation type="submission" date="2017-09" db="EMBL/GenBank/DDBJ databases">
        <title>Bacillus patelloidae sp. nov., isolated from the intestinal tract of a marine limpet.</title>
        <authorList>
            <person name="Liu R."/>
            <person name="Dong C."/>
            <person name="Shao Z."/>
        </authorList>
    </citation>
    <scope>NUCLEOTIDE SEQUENCE [LARGE SCALE GENOMIC DNA]</scope>
    <source>
        <strain evidence="2 3">SA5d-4</strain>
    </source>
</reference>
<comment type="caution">
    <text evidence="2">The sequence shown here is derived from an EMBL/GenBank/DDBJ whole genome shotgun (WGS) entry which is preliminary data.</text>
</comment>
<dbReference type="InterPro" id="IPR050229">
    <property type="entry name" value="GlpE_sulfurtransferase"/>
</dbReference>
<evidence type="ECO:0000259" key="1">
    <source>
        <dbReference type="PROSITE" id="PS50206"/>
    </source>
</evidence>